<dbReference type="Proteomes" id="UP000654482">
    <property type="component" value="Unassembled WGS sequence"/>
</dbReference>
<reference evidence="1" key="1">
    <citation type="submission" date="2020-10" db="EMBL/GenBank/DDBJ databases">
        <authorList>
            <person name="Castelo-Branco R."/>
            <person name="Eusebio N."/>
            <person name="Adriana R."/>
            <person name="Vieira A."/>
            <person name="Brugerolle De Fraissinette N."/>
            <person name="Rezende De Castro R."/>
            <person name="Schneider M.P."/>
            <person name="Vasconcelos V."/>
            <person name="Leao P.N."/>
        </authorList>
    </citation>
    <scope>NUCLEOTIDE SEQUENCE</scope>
    <source>
        <strain evidence="1">LEGE 07157</strain>
    </source>
</reference>
<evidence type="ECO:0000313" key="1">
    <source>
        <dbReference type="EMBL" id="MBE9116450.1"/>
    </source>
</evidence>
<dbReference type="EMBL" id="JADEWZ010000014">
    <property type="protein sequence ID" value="MBE9116450.1"/>
    <property type="molecule type" value="Genomic_DNA"/>
</dbReference>
<name>A0A8J7DX02_9CYAN</name>
<evidence type="ECO:0000313" key="2">
    <source>
        <dbReference type="Proteomes" id="UP000654482"/>
    </source>
</evidence>
<gene>
    <name evidence="1" type="ORF">IQ249_11120</name>
</gene>
<keyword evidence="2" id="KW-1185">Reference proteome</keyword>
<dbReference type="RefSeq" id="WP_194029577.1">
    <property type="nucleotide sequence ID" value="NZ_JADEWZ010000014.1"/>
</dbReference>
<dbReference type="AlphaFoldDB" id="A0A8J7DX02"/>
<sequence length="67" mass="7601">MGLTTDHLKRWYKPKLTRGSRVLSTDIFGFQQNAFIIGANGSSVTLRVDPDRTVRKGEHKNRTIARS</sequence>
<proteinExistence type="predicted"/>
<accession>A0A8J7DX02</accession>
<protein>
    <submittedName>
        <fullName evidence="1">Uncharacterized protein</fullName>
    </submittedName>
</protein>
<organism evidence="1 2">
    <name type="scientific">Lusitaniella coriacea LEGE 07157</name>
    <dbReference type="NCBI Taxonomy" id="945747"/>
    <lineage>
        <taxon>Bacteria</taxon>
        <taxon>Bacillati</taxon>
        <taxon>Cyanobacteriota</taxon>
        <taxon>Cyanophyceae</taxon>
        <taxon>Spirulinales</taxon>
        <taxon>Lusitaniellaceae</taxon>
        <taxon>Lusitaniella</taxon>
    </lineage>
</organism>
<comment type="caution">
    <text evidence="1">The sequence shown here is derived from an EMBL/GenBank/DDBJ whole genome shotgun (WGS) entry which is preliminary data.</text>
</comment>